<keyword evidence="2" id="KW-1185">Reference proteome</keyword>
<reference evidence="1 2" key="1">
    <citation type="journal article" date="2014" name="World J. Microbiol. Biotechnol.">
        <title>Biodiversity and physiological characteristics of Antarctic and Arctic lichens-associated bacteria.</title>
        <authorList>
            <person name="Lee Y.M."/>
            <person name="Kim E.H."/>
            <person name="Lee H.K."/>
            <person name="Hong S.G."/>
        </authorList>
    </citation>
    <scope>NUCLEOTIDE SEQUENCE [LARGE SCALE GENOMIC DNA]</scope>
    <source>
        <strain evidence="1 2">PAMC 26569</strain>
        <plasmid evidence="1">unnamed4</plasmid>
    </source>
</reference>
<dbReference type="InterPro" id="IPR029058">
    <property type="entry name" value="AB_hydrolase_fold"/>
</dbReference>
<keyword evidence="1" id="KW-0614">Plasmid</keyword>
<organism evidence="1 2">
    <name type="scientific">Lichenicola cladoniae</name>
    <dbReference type="NCBI Taxonomy" id="1484109"/>
    <lineage>
        <taxon>Bacteria</taxon>
        <taxon>Pseudomonadati</taxon>
        <taxon>Pseudomonadota</taxon>
        <taxon>Alphaproteobacteria</taxon>
        <taxon>Acetobacterales</taxon>
        <taxon>Acetobacteraceae</taxon>
        <taxon>Lichenicola</taxon>
    </lineage>
</organism>
<evidence type="ECO:0000313" key="1">
    <source>
        <dbReference type="EMBL" id="QKE93661.1"/>
    </source>
</evidence>
<name>A0A6M8I027_9PROT</name>
<evidence type="ECO:0000313" key="2">
    <source>
        <dbReference type="Proteomes" id="UP000500767"/>
    </source>
</evidence>
<dbReference type="EMBL" id="CP053711">
    <property type="protein sequence ID" value="QKE93661.1"/>
    <property type="molecule type" value="Genomic_DNA"/>
</dbReference>
<dbReference type="Proteomes" id="UP000500767">
    <property type="component" value="Plasmid unnamed4"/>
</dbReference>
<dbReference type="SUPFAM" id="SSF53474">
    <property type="entry name" value="alpha/beta-Hydrolases"/>
    <property type="match status" value="1"/>
</dbReference>
<sequence length="243" mass="26909">MTPIFYRSWVGRLRCHLVAGFQPIKSVTSAAFTTNRQFVQHQSSLEELLADDMIQAVMHADGVTPTTIRTLFSELKAKRAAGTIPAVKRRWHVFFHRMFNHFLSCRFQFGPNSPYLQGSLLVVSAAVVWLALLDLCFASPPPLAEYKRMLVYNGMVARAVQTGLGRLTDPGIDRGLAAFCGPTLVTFGARDSWLFPEAAARIVRLSRQARLSVYAAAGHSPFFWSAGRFDRELAAFAKSAVAA</sequence>
<dbReference type="Gene3D" id="3.40.50.1820">
    <property type="entry name" value="alpha/beta hydrolase"/>
    <property type="match status" value="1"/>
</dbReference>
<protein>
    <recommendedName>
        <fullName evidence="3">Alpha/beta hydrolase</fullName>
    </recommendedName>
</protein>
<dbReference type="KEGG" id="lck:HN018_26305"/>
<evidence type="ECO:0008006" key="3">
    <source>
        <dbReference type="Google" id="ProtNLM"/>
    </source>
</evidence>
<accession>A0A6M8I027</accession>
<dbReference type="AlphaFoldDB" id="A0A6M8I027"/>
<gene>
    <name evidence="1" type="ORF">HN018_26305</name>
</gene>
<dbReference type="RefSeq" id="WP_171836898.1">
    <property type="nucleotide sequence ID" value="NZ_CP053711.1"/>
</dbReference>
<geneLocation type="plasmid" evidence="1 2">
    <name>unnamed4</name>
</geneLocation>
<proteinExistence type="predicted"/>